<dbReference type="RefSeq" id="WP_067633685.1">
    <property type="nucleotide sequence ID" value="NZ_CP013213.1"/>
</dbReference>
<accession>A0A0X8H1N8</accession>
<keyword evidence="2" id="KW-1185">Reference proteome</keyword>
<dbReference type="KEGG" id="erl:AOC36_09530"/>
<dbReference type="Proteomes" id="UP000063781">
    <property type="component" value="Chromosome"/>
</dbReference>
<proteinExistence type="predicted"/>
<evidence type="ECO:0000313" key="2">
    <source>
        <dbReference type="Proteomes" id="UP000063781"/>
    </source>
</evidence>
<reference evidence="1 2" key="1">
    <citation type="submission" date="2015-10" db="EMBL/GenBank/DDBJ databases">
        <title>Erysipelothrix larvae sp. LV19 isolated from the larval gut of the rhinoceros beetle, Trypoxylus dichotomus.</title>
        <authorList>
            <person name="Lim S."/>
            <person name="Kim B.-C."/>
        </authorList>
    </citation>
    <scope>NUCLEOTIDE SEQUENCE [LARGE SCALE GENOMIC DNA]</scope>
    <source>
        <strain evidence="1 2">LV19</strain>
    </source>
</reference>
<name>A0A0X8H1N8_9FIRM</name>
<sequence>MKKFKLNDLFLLARVIEDLGLQDDLKAIFDQAGSVLKNFEPNIDDSVPEEEREELIKQQANVLVDQAQSETIASLIRLLIKNIQKSKGSVAELIGSIMCVTPDEALLLGIGEIIAGFKEALASENLSEIFQSAVGTQLN</sequence>
<evidence type="ECO:0000313" key="1">
    <source>
        <dbReference type="EMBL" id="AMC94214.1"/>
    </source>
</evidence>
<dbReference type="STRING" id="1514105.AOC36_09530"/>
<gene>
    <name evidence="1" type="ORF">AOC36_09530</name>
</gene>
<protein>
    <submittedName>
        <fullName evidence="1">Uncharacterized protein</fullName>
    </submittedName>
</protein>
<dbReference type="EMBL" id="CP013213">
    <property type="protein sequence ID" value="AMC94214.1"/>
    <property type="molecule type" value="Genomic_DNA"/>
</dbReference>
<dbReference type="AlphaFoldDB" id="A0A0X8H1N8"/>
<organism evidence="1 2">
    <name type="scientific">Erysipelothrix larvae</name>
    <dbReference type="NCBI Taxonomy" id="1514105"/>
    <lineage>
        <taxon>Bacteria</taxon>
        <taxon>Bacillati</taxon>
        <taxon>Bacillota</taxon>
        <taxon>Erysipelotrichia</taxon>
        <taxon>Erysipelotrichales</taxon>
        <taxon>Erysipelotrichaceae</taxon>
        <taxon>Erysipelothrix</taxon>
    </lineage>
</organism>